<evidence type="ECO:0000313" key="3">
    <source>
        <dbReference type="Proteomes" id="UP000292702"/>
    </source>
</evidence>
<protein>
    <submittedName>
        <fullName evidence="2">Uncharacterized protein</fullName>
    </submittedName>
</protein>
<gene>
    <name evidence="2" type="ORF">EIP91_007224</name>
</gene>
<feature type="compositionally biased region" description="Pro residues" evidence="1">
    <location>
        <begin position="106"/>
        <end position="119"/>
    </location>
</feature>
<feature type="compositionally biased region" description="Low complexity" evidence="1">
    <location>
        <begin position="169"/>
        <end position="179"/>
    </location>
</feature>
<comment type="caution">
    <text evidence="2">The sequence shown here is derived from an EMBL/GenBank/DDBJ whole genome shotgun (WGS) entry which is preliminary data.</text>
</comment>
<dbReference type="Proteomes" id="UP000292702">
    <property type="component" value="Unassembled WGS sequence"/>
</dbReference>
<accession>A0A4R0RCT2</accession>
<feature type="region of interest" description="Disordered" evidence="1">
    <location>
        <begin position="101"/>
        <end position="332"/>
    </location>
</feature>
<feature type="compositionally biased region" description="Acidic residues" evidence="1">
    <location>
        <begin position="237"/>
        <end position="246"/>
    </location>
</feature>
<dbReference type="AlphaFoldDB" id="A0A4R0RCT2"/>
<proteinExistence type="predicted"/>
<sequence length="460" mass="52663">MIYAHLLRAEILELAKDKATSWDRIMEIRHLKDRMIRKCQRLARGASIRDKNTSRVMFFTVHAPPDFRMKEMERWFRSQGPEITQTEETYTRSTPYCCEKCGPLLPQQPRPPPSKPAQPPKRSSSQRSTHTKAGISERIARRPSGSQLAATASRQARQETTSPPPLPVPVRSRSISRNPTAPRQQSHSRTPPYVPTPERSRQASPAHGIRSEHPPRASLQSPDPVPIPYRSPRPVEVEDVDEDDGLEIPIVDRSPSPMQELNVEPPSRSSDDDLYADPLPPTPPIARTPDPNQVSFPPLETIHEAEDSVLGLPRPNLPRRRSSLKKSGSMSRLSMISQSKSVTWAMDKDWVDQMTQFVEVTKDAELVGKELENERAHYHQNVHEMREVARDVAAAAEKMRHETQSFQREETALRDQEHRLLEALQRMEAKETEYHQKVITVLEETKRVVQLCDKKRDRHE</sequence>
<keyword evidence="3" id="KW-1185">Reference proteome</keyword>
<dbReference type="EMBL" id="RWJN01000392">
    <property type="protein sequence ID" value="TCD62219.1"/>
    <property type="molecule type" value="Genomic_DNA"/>
</dbReference>
<dbReference type="OrthoDB" id="3258282at2759"/>
<evidence type="ECO:0000256" key="1">
    <source>
        <dbReference type="SAM" id="MobiDB-lite"/>
    </source>
</evidence>
<organism evidence="2 3">
    <name type="scientific">Steccherinum ochraceum</name>
    <dbReference type="NCBI Taxonomy" id="92696"/>
    <lineage>
        <taxon>Eukaryota</taxon>
        <taxon>Fungi</taxon>
        <taxon>Dikarya</taxon>
        <taxon>Basidiomycota</taxon>
        <taxon>Agaricomycotina</taxon>
        <taxon>Agaricomycetes</taxon>
        <taxon>Polyporales</taxon>
        <taxon>Steccherinaceae</taxon>
        <taxon>Steccherinum</taxon>
    </lineage>
</organism>
<evidence type="ECO:0000313" key="2">
    <source>
        <dbReference type="EMBL" id="TCD62219.1"/>
    </source>
</evidence>
<reference evidence="2 3" key="1">
    <citation type="submission" date="2018-11" db="EMBL/GenBank/DDBJ databases">
        <title>Genome assembly of Steccherinum ochraceum LE-BIN_3174, the white-rot fungus of the Steccherinaceae family (The Residual Polyporoid clade, Polyporales, Basidiomycota).</title>
        <authorList>
            <person name="Fedorova T.V."/>
            <person name="Glazunova O.A."/>
            <person name="Landesman E.O."/>
            <person name="Moiseenko K.V."/>
            <person name="Psurtseva N.V."/>
            <person name="Savinova O.S."/>
            <person name="Shakhova N.V."/>
            <person name="Tyazhelova T.V."/>
            <person name="Vasina D.V."/>
        </authorList>
    </citation>
    <scope>NUCLEOTIDE SEQUENCE [LARGE SCALE GENOMIC DNA]</scope>
    <source>
        <strain evidence="2 3">LE-BIN_3174</strain>
    </source>
</reference>
<name>A0A4R0RCT2_9APHY</name>
<feature type="compositionally biased region" description="Polar residues" evidence="1">
    <location>
        <begin position="144"/>
        <end position="161"/>
    </location>
</feature>